<dbReference type="EMBL" id="JBHRVU010000004">
    <property type="protein sequence ID" value="MFC3441616.1"/>
    <property type="molecule type" value="Genomic_DNA"/>
</dbReference>
<evidence type="ECO:0000313" key="1">
    <source>
        <dbReference type="EMBL" id="MFC3441616.1"/>
    </source>
</evidence>
<comment type="caution">
    <text evidence="1">The sequence shown here is derived from an EMBL/GenBank/DDBJ whole genome shotgun (WGS) entry which is preliminary data.</text>
</comment>
<gene>
    <name evidence="1" type="ORF">ACFOKF_10530</name>
</gene>
<proteinExistence type="predicted"/>
<protein>
    <submittedName>
        <fullName evidence="1">Uncharacterized protein</fullName>
    </submittedName>
</protein>
<reference evidence="2" key="1">
    <citation type="journal article" date="2019" name="Int. J. Syst. Evol. Microbiol.">
        <title>The Global Catalogue of Microorganisms (GCM) 10K type strain sequencing project: providing services to taxonomists for standard genome sequencing and annotation.</title>
        <authorList>
            <consortium name="The Broad Institute Genomics Platform"/>
            <consortium name="The Broad Institute Genome Sequencing Center for Infectious Disease"/>
            <person name="Wu L."/>
            <person name="Ma J."/>
        </authorList>
    </citation>
    <scope>NUCLEOTIDE SEQUENCE [LARGE SCALE GENOMIC DNA]</scope>
    <source>
        <strain evidence="2">CCM 7491</strain>
    </source>
</reference>
<keyword evidence="2" id="KW-1185">Reference proteome</keyword>
<dbReference type="RefSeq" id="WP_380795524.1">
    <property type="nucleotide sequence ID" value="NZ_JBHRVU010000004.1"/>
</dbReference>
<evidence type="ECO:0000313" key="2">
    <source>
        <dbReference type="Proteomes" id="UP001595681"/>
    </source>
</evidence>
<dbReference type="Proteomes" id="UP001595681">
    <property type="component" value="Unassembled WGS sequence"/>
</dbReference>
<accession>A0ABV7NF10</accession>
<sequence length="107" mass="12150">MVAIFALPGCKESSKREGEEMMAKIEAKIAMPQRAWPLKDYSRYYYWASDTDHRKIYGVLSIDQKPGRWWVEVDEAPQIMDGGCSVISLTYDVPSDRVVSIICNGEA</sequence>
<name>A0ABV7NF10_9SPHN</name>
<organism evidence="1 2">
    <name type="scientific">Sphingobium rhizovicinum</name>
    <dbReference type="NCBI Taxonomy" id="432308"/>
    <lineage>
        <taxon>Bacteria</taxon>
        <taxon>Pseudomonadati</taxon>
        <taxon>Pseudomonadota</taxon>
        <taxon>Alphaproteobacteria</taxon>
        <taxon>Sphingomonadales</taxon>
        <taxon>Sphingomonadaceae</taxon>
        <taxon>Sphingobium</taxon>
    </lineage>
</organism>